<dbReference type="AlphaFoldDB" id="A0AAV2D715"/>
<protein>
    <recommendedName>
        <fullName evidence="7">Amine oxidase domain-containing protein</fullName>
    </recommendedName>
</protein>
<organism evidence="8 9">
    <name type="scientific">Linum trigynum</name>
    <dbReference type="NCBI Taxonomy" id="586398"/>
    <lineage>
        <taxon>Eukaryota</taxon>
        <taxon>Viridiplantae</taxon>
        <taxon>Streptophyta</taxon>
        <taxon>Embryophyta</taxon>
        <taxon>Tracheophyta</taxon>
        <taxon>Spermatophyta</taxon>
        <taxon>Magnoliopsida</taxon>
        <taxon>eudicotyledons</taxon>
        <taxon>Gunneridae</taxon>
        <taxon>Pentapetalae</taxon>
        <taxon>rosids</taxon>
        <taxon>fabids</taxon>
        <taxon>Malpighiales</taxon>
        <taxon>Linaceae</taxon>
        <taxon>Linum</taxon>
    </lineage>
</organism>
<dbReference type="Pfam" id="PF01593">
    <property type="entry name" value="Amino_oxidase"/>
    <property type="match status" value="1"/>
</dbReference>
<reference evidence="8 9" key="1">
    <citation type="submission" date="2024-04" db="EMBL/GenBank/DDBJ databases">
        <authorList>
            <person name="Fracassetti M."/>
        </authorList>
    </citation>
    <scope>NUCLEOTIDE SEQUENCE [LARGE SCALE GENOMIC DNA]</scope>
</reference>
<evidence type="ECO:0000256" key="3">
    <source>
        <dbReference type="ARBA" id="ARBA00005995"/>
    </source>
</evidence>
<name>A0AAV2D715_9ROSI</name>
<comment type="pathway">
    <text evidence="2">Amine and polyamine degradation; spermine degradation.</text>
</comment>
<feature type="binding site" evidence="5">
    <location>
        <begin position="61"/>
        <end position="62"/>
    </location>
    <ligand>
        <name>FAD</name>
        <dbReference type="ChEBI" id="CHEBI:57692"/>
    </ligand>
</feature>
<feature type="signal peptide" evidence="6">
    <location>
        <begin position="1"/>
        <end position="19"/>
    </location>
</feature>
<gene>
    <name evidence="8" type="ORF">LTRI10_LOCUS11202</name>
</gene>
<evidence type="ECO:0000259" key="7">
    <source>
        <dbReference type="Pfam" id="PF01593"/>
    </source>
</evidence>
<comment type="similarity">
    <text evidence="3">Belongs to the flavin monoamine oxidase family.</text>
</comment>
<evidence type="ECO:0000256" key="5">
    <source>
        <dbReference type="PIRSR" id="PIRSR601613-1"/>
    </source>
</evidence>
<dbReference type="Proteomes" id="UP001497516">
    <property type="component" value="Chromosome 2"/>
</dbReference>
<evidence type="ECO:0000313" key="9">
    <source>
        <dbReference type="Proteomes" id="UP001497516"/>
    </source>
</evidence>
<feature type="chain" id="PRO_5043483379" description="Amine oxidase domain-containing protein" evidence="6">
    <location>
        <begin position="20"/>
        <end position="487"/>
    </location>
</feature>
<sequence length="487" mass="54798">MEQQLILVTLLLIPLLVSAAETPPPPSPSAASVIIIGAGLSGMVAAKKLSDAGIRELLILEATPKIGGRLHKTTFGGYAMEMGAAWFSEGGPQQSPLVDIAKSIKLRTHTTEFWNISSNTYKQDGGLYSKSEVEEAFAAGKARERLCANLSAVLNAVPEHDHDISVLGAYHLHKKVPSTPLEMVADYYNNDYKDGQAPQMTSTKHKHPRHELVDHGTNVYFVSDPRGFEIMVHHIADQFLDKRDPRLKINKVAREITYSKKGVTVMTEDGSIFQARYAIVSVSLGVLQSNLISFKPELPMWKRLAISDFTMTGYTKIFLKFPFYFWPTDPGSEIFLYAHEQRGYYPIWKHLENQYPGSNILYVTVTGEESMRIERQSDEATQEEAMKVLRKMFGDKIPEPEAILVTRWSRNRLVKGSFANWPPRYTKKEFQYLKDPVGPVYFTGEYTNEKYMGFATGAYFSGIETANDLINCIKKYACRTHSRGTIA</sequence>
<dbReference type="EMBL" id="OZ034815">
    <property type="protein sequence ID" value="CAL1367639.1"/>
    <property type="molecule type" value="Genomic_DNA"/>
</dbReference>
<dbReference type="InterPro" id="IPR050281">
    <property type="entry name" value="Flavin_monoamine_oxidase"/>
</dbReference>
<dbReference type="InterPro" id="IPR036188">
    <property type="entry name" value="FAD/NAD-bd_sf"/>
</dbReference>
<dbReference type="GO" id="GO:0046592">
    <property type="term" value="F:polyamine oxidase activity"/>
    <property type="evidence" value="ECO:0007669"/>
    <property type="project" value="UniProtKB-ARBA"/>
</dbReference>
<dbReference type="SUPFAM" id="SSF51905">
    <property type="entry name" value="FAD/NAD(P)-binding domain"/>
    <property type="match status" value="1"/>
</dbReference>
<evidence type="ECO:0000256" key="6">
    <source>
        <dbReference type="SAM" id="SignalP"/>
    </source>
</evidence>
<feature type="binding site" evidence="5">
    <location>
        <position position="41"/>
    </location>
    <ligand>
        <name>FAD</name>
        <dbReference type="ChEBI" id="CHEBI:57692"/>
    </ligand>
</feature>
<keyword evidence="6" id="KW-0732">Signal</keyword>
<dbReference type="InterPro" id="IPR002937">
    <property type="entry name" value="Amino_oxidase"/>
</dbReference>
<evidence type="ECO:0000256" key="4">
    <source>
        <dbReference type="ARBA" id="ARBA00023002"/>
    </source>
</evidence>
<feature type="domain" description="Amine oxidase" evidence="7">
    <location>
        <begin position="40"/>
        <end position="470"/>
    </location>
</feature>
<proteinExistence type="inferred from homology"/>
<evidence type="ECO:0000313" key="8">
    <source>
        <dbReference type="EMBL" id="CAL1367639.1"/>
    </source>
</evidence>
<evidence type="ECO:0000256" key="1">
    <source>
        <dbReference type="ARBA" id="ARBA00001974"/>
    </source>
</evidence>
<evidence type="ECO:0000256" key="2">
    <source>
        <dbReference type="ARBA" id="ARBA00004723"/>
    </source>
</evidence>
<dbReference type="InterPro" id="IPR001613">
    <property type="entry name" value="Flavin_amine_oxidase"/>
</dbReference>
<dbReference type="PANTHER" id="PTHR10742">
    <property type="entry name" value="FLAVIN MONOAMINE OXIDASE"/>
    <property type="match status" value="1"/>
</dbReference>
<dbReference type="Gene3D" id="3.90.660.10">
    <property type="match status" value="1"/>
</dbReference>
<accession>A0AAV2D715</accession>
<dbReference type="Gene3D" id="3.50.50.60">
    <property type="entry name" value="FAD/NAD(P)-binding domain"/>
    <property type="match status" value="1"/>
</dbReference>
<dbReference type="GO" id="GO:0006598">
    <property type="term" value="P:polyamine catabolic process"/>
    <property type="evidence" value="ECO:0007669"/>
    <property type="project" value="UniProtKB-ARBA"/>
</dbReference>
<keyword evidence="4" id="KW-0560">Oxidoreductase</keyword>
<keyword evidence="9" id="KW-1185">Reference proteome</keyword>
<dbReference type="PRINTS" id="PR00757">
    <property type="entry name" value="AMINEOXDASEF"/>
</dbReference>
<comment type="cofactor">
    <cofactor evidence="1">
        <name>FAD</name>
        <dbReference type="ChEBI" id="CHEBI:57692"/>
    </cofactor>
</comment>
<dbReference type="SUPFAM" id="SSF54373">
    <property type="entry name" value="FAD-linked reductases, C-terminal domain"/>
    <property type="match status" value="1"/>
</dbReference>
<dbReference type="PANTHER" id="PTHR10742:SF313">
    <property type="entry name" value="AMINE OXIDASE"/>
    <property type="match status" value="1"/>
</dbReference>